<dbReference type="OrthoDB" id="27842at2759"/>
<dbReference type="InterPro" id="IPR057207">
    <property type="entry name" value="FBXL15_LRR"/>
</dbReference>
<evidence type="ECO:0000313" key="4">
    <source>
        <dbReference type="Proteomes" id="UP000707451"/>
    </source>
</evidence>
<organism evidence="3 4">
    <name type="scientific">Linnemannia hyalina</name>
    <dbReference type="NCBI Taxonomy" id="64524"/>
    <lineage>
        <taxon>Eukaryota</taxon>
        <taxon>Fungi</taxon>
        <taxon>Fungi incertae sedis</taxon>
        <taxon>Mucoromycota</taxon>
        <taxon>Mortierellomycotina</taxon>
        <taxon>Mortierellomycetes</taxon>
        <taxon>Mortierellales</taxon>
        <taxon>Mortierellaceae</taxon>
        <taxon>Linnemannia</taxon>
    </lineage>
</organism>
<dbReference type="SMART" id="SM00367">
    <property type="entry name" value="LRR_CC"/>
    <property type="match status" value="5"/>
</dbReference>
<dbReference type="GO" id="GO:0031146">
    <property type="term" value="P:SCF-dependent proteasomal ubiquitin-dependent protein catabolic process"/>
    <property type="evidence" value="ECO:0007669"/>
    <property type="project" value="TreeGrafter"/>
</dbReference>
<dbReference type="InterPro" id="IPR006553">
    <property type="entry name" value="Leu-rich_rpt_Cys-con_subtyp"/>
</dbReference>
<evidence type="ECO:0000259" key="2">
    <source>
        <dbReference type="Pfam" id="PF25372"/>
    </source>
</evidence>
<dbReference type="GO" id="GO:0019005">
    <property type="term" value="C:SCF ubiquitin ligase complex"/>
    <property type="evidence" value="ECO:0007669"/>
    <property type="project" value="TreeGrafter"/>
</dbReference>
<sequence length="1002" mass="110568">MDALPTELLLAIIDCLDLDQGSIAACNRINRLWHTLTHQRLYKQPRLDRRLALEAFVITIGAVSVPVVADEFILHSLTGRTVHSHNQEQQDSSISDDVLRIFQYTQFPSSYSLPSSLTATRRHPGRLVETIDLSMLPHRWETVHIGHIQGVVQGCSHLSSLDLSDCSQLRDNAVQSIAEALGPRNLRSLILSGCTRITDVAVLSICAHAVGLENLELSKCDRLSDISILELGSAVIQPTQVHLSGSRYSGDATEAEALRLQGTSQTIRSLDLSHCTRITDRGIQGLRQGAVGLTLLNLEGCYGVLGSVNDLEANEWEDFEDEDDVELDSDLDVERRSTTAKPAKNLTSSIESSSDDRDGKVSDANGCQLQQSSPSSSSSALIIPELAQEVCSYLDRQTLVRACRISKQFLACCGPLLWADIPEQAWISGGEGERIRVNNHDMQLQTEQQKRPRAQEQTRVGCPSPSHSRLSSCNAVINKQTSSRDLLSHNSISNDFNSSNSTVSQAECDRTTHSAFLLLAEGLVKVLQANKNLECLQFKPHGRMPSSLLKALAQLDRLRLLSLNGWEEFQEYSLQLILESCPRLSHLSLGENDFTRFTLESFSNEYSTAVAPGDFGVGKVEGPVVKLERYDDPIKGGNGSSVRYVDQDLLDIHSKRPVLYRPLSSSSLSAPGLTLEYIHPHSDHPKPSYQNKSHHNVKTTPLGSCLQSLSLHQSGLRQDFLVNLTRQCPGLEHLSLLDGWGFYPSSRFATILSESCPNLQRLEFRQQALDLQDEFFVSLCAQFPGLQWIHAGKTGFSQGGLEAVRLSCHSIVSLDLDGARGIQSPSLDLLLRTCGSLRSLRAEGVVLNGRDLVKDSRWACRRLETLVIQIEIWAAPAGGRSESVEEVRERVYGHLSDLTRLQVLGLGGGHRVSGSTAGVDLTLGSGLAKLASLHCLEELHIRSLFRAIQVDDMAWMVENWPRFRRLEVGKSPAFARNRGGDNTNKAIEWLAQTRPGIDIRIL</sequence>
<dbReference type="Pfam" id="PF13516">
    <property type="entry name" value="LRR_6"/>
    <property type="match status" value="1"/>
</dbReference>
<reference evidence="3" key="1">
    <citation type="submission" date="2021-06" db="EMBL/GenBank/DDBJ databases">
        <title>Genome Sequence of Mortierella hyaline Strain SCG-10, a Cold-Adapted, Nitrate-Reducing Fungus Isolated from Soil in Minnesota, USA.</title>
        <authorList>
            <person name="Aldossari N."/>
        </authorList>
    </citation>
    <scope>NUCLEOTIDE SEQUENCE</scope>
    <source>
        <strain evidence="3">SCG-10</strain>
    </source>
</reference>
<comment type="caution">
    <text evidence="3">The sequence shown here is derived from an EMBL/GenBank/DDBJ whole genome shotgun (WGS) entry which is preliminary data.</text>
</comment>
<gene>
    <name evidence="3" type="ORF">KI688_002802</name>
</gene>
<dbReference type="InterPro" id="IPR032675">
    <property type="entry name" value="LRR_dom_sf"/>
</dbReference>
<protein>
    <recommendedName>
        <fullName evidence="2">F-box/LRR-repeat protein 15-like leucin rich repeat domain-containing protein</fullName>
    </recommendedName>
</protein>
<feature type="domain" description="F-box/LRR-repeat protein 15-like leucin rich repeat" evidence="2">
    <location>
        <begin position="182"/>
        <end position="300"/>
    </location>
</feature>
<evidence type="ECO:0000313" key="3">
    <source>
        <dbReference type="EMBL" id="KAG9064544.1"/>
    </source>
</evidence>
<dbReference type="SUPFAM" id="SSF52047">
    <property type="entry name" value="RNI-like"/>
    <property type="match status" value="2"/>
</dbReference>
<dbReference type="InterPro" id="IPR001611">
    <property type="entry name" value="Leu-rich_rpt"/>
</dbReference>
<feature type="region of interest" description="Disordered" evidence="1">
    <location>
        <begin position="447"/>
        <end position="469"/>
    </location>
</feature>
<dbReference type="PANTHER" id="PTHR13318">
    <property type="entry name" value="PARTNER OF PAIRED, ISOFORM B-RELATED"/>
    <property type="match status" value="1"/>
</dbReference>
<proteinExistence type="predicted"/>
<dbReference type="InterPro" id="IPR036047">
    <property type="entry name" value="F-box-like_dom_sf"/>
</dbReference>
<dbReference type="EMBL" id="JAHRHY010000013">
    <property type="protein sequence ID" value="KAG9064544.1"/>
    <property type="molecule type" value="Genomic_DNA"/>
</dbReference>
<dbReference type="AlphaFoldDB" id="A0A9P7XRA9"/>
<evidence type="ECO:0000256" key="1">
    <source>
        <dbReference type="SAM" id="MobiDB-lite"/>
    </source>
</evidence>
<dbReference type="Gene3D" id="3.80.10.10">
    <property type="entry name" value="Ribonuclease Inhibitor"/>
    <property type="match status" value="3"/>
</dbReference>
<keyword evidence="4" id="KW-1185">Reference proteome</keyword>
<dbReference type="Pfam" id="PF25372">
    <property type="entry name" value="DUF7885"/>
    <property type="match status" value="1"/>
</dbReference>
<dbReference type="Proteomes" id="UP000707451">
    <property type="component" value="Unassembled WGS sequence"/>
</dbReference>
<dbReference type="SUPFAM" id="SSF81383">
    <property type="entry name" value="F-box domain"/>
    <property type="match status" value="1"/>
</dbReference>
<feature type="region of interest" description="Disordered" evidence="1">
    <location>
        <begin position="334"/>
        <end position="378"/>
    </location>
</feature>
<name>A0A9P7XRA9_9FUNG</name>
<accession>A0A9P7XRA9</accession>